<evidence type="ECO:0000313" key="7">
    <source>
        <dbReference type="Proteomes" id="UP000006637"/>
    </source>
</evidence>
<dbReference type="PANTHER" id="PTHR35005:SF1">
    <property type="entry name" value="2-AMINO-5-FORMYLAMINO-6-RIBOSYLAMINOPYRIMIDIN-4(3H)-ONE 5'-MONOPHOSPHATE DEFORMYLASE"/>
    <property type="match status" value="1"/>
</dbReference>
<dbReference type="SUPFAM" id="SSF102215">
    <property type="entry name" value="Creatininase"/>
    <property type="match status" value="1"/>
</dbReference>
<dbReference type="Proteomes" id="UP000006637">
    <property type="component" value="Chromosome"/>
</dbReference>
<evidence type="ECO:0000256" key="3">
    <source>
        <dbReference type="ARBA" id="ARBA00022801"/>
    </source>
</evidence>
<accession>Q1ARN1</accession>
<sequence length="264" mass="29534">MIKAPRVSEQLVNELGGTGKPVLWEELTSPEIEELINRINAAIVPFGAVEQHGPHMPLCVDWNMSYHVAQGVSAATGVPVLHPVIYGVSASHGDFPGTISLRPETFLAVVEDIVNWLYHSGVRQFILLNGHAWNGAPLQVCAEKIRTRYDDVRVRALDYVDMYPPSEIDGRYTYGRLLAHANYFETSCMLYVNPDLVKMDRATSKQDFDSFWDYRTDQVSISGVWGRDITEANAENGEREISRCIETMARAIAAAVNEPWPEPS</sequence>
<keyword evidence="7" id="KW-1185">Reference proteome</keyword>
<name>Q1ARN1_RUBXD</name>
<dbReference type="Gene3D" id="3.40.50.10310">
    <property type="entry name" value="Creatininase"/>
    <property type="match status" value="1"/>
</dbReference>
<protein>
    <submittedName>
        <fullName evidence="6">Creatininase</fullName>
    </submittedName>
</protein>
<dbReference type="AlphaFoldDB" id="Q1ARN1"/>
<evidence type="ECO:0000256" key="1">
    <source>
        <dbReference type="ARBA" id="ARBA00001947"/>
    </source>
</evidence>
<dbReference type="InterPro" id="IPR024087">
    <property type="entry name" value="Creatininase-like_sf"/>
</dbReference>
<evidence type="ECO:0000256" key="4">
    <source>
        <dbReference type="ARBA" id="ARBA00022833"/>
    </source>
</evidence>
<evidence type="ECO:0000256" key="5">
    <source>
        <dbReference type="ARBA" id="ARBA00024029"/>
    </source>
</evidence>
<dbReference type="HOGENOM" id="CLU_055029_0_0_11"/>
<dbReference type="EMBL" id="CP000386">
    <property type="protein sequence ID" value="ABG05947.1"/>
    <property type="molecule type" value="Genomic_DNA"/>
</dbReference>
<reference evidence="6 7" key="1">
    <citation type="submission" date="2006-06" db="EMBL/GenBank/DDBJ databases">
        <title>Complete sequence of Rubrobacter xylanophilus DSM 9941.</title>
        <authorList>
            <consortium name="US DOE Joint Genome Institute"/>
            <person name="Copeland A."/>
            <person name="Lucas S."/>
            <person name="Lapidus A."/>
            <person name="Barry K."/>
            <person name="Detter J.C."/>
            <person name="Glavina del Rio T."/>
            <person name="Hammon N."/>
            <person name="Israni S."/>
            <person name="Dalin E."/>
            <person name="Tice H."/>
            <person name="Pitluck S."/>
            <person name="Munk A.C."/>
            <person name="Brettin T."/>
            <person name="Bruce D."/>
            <person name="Han C."/>
            <person name="Tapia R."/>
            <person name="Gilna P."/>
            <person name="Schmutz J."/>
            <person name="Larimer F."/>
            <person name="Land M."/>
            <person name="Hauser L."/>
            <person name="Kyrpides N."/>
            <person name="Lykidis A."/>
            <person name="da Costa M.S."/>
            <person name="Rainey F.A."/>
            <person name="Empadinhas N."/>
            <person name="Jolivet E."/>
            <person name="Battista J.R."/>
            <person name="Richardson P."/>
        </authorList>
    </citation>
    <scope>NUCLEOTIDE SEQUENCE [LARGE SCALE GENOMIC DNA]</scope>
    <source>
        <strain evidence="7">DSM 9941 / NBRC 16129 / PRD-1</strain>
    </source>
</reference>
<dbReference type="OrthoDB" id="9801445at2"/>
<dbReference type="eggNOG" id="COG1402">
    <property type="taxonomic scope" value="Bacteria"/>
</dbReference>
<keyword evidence="2" id="KW-0479">Metal-binding</keyword>
<dbReference type="GO" id="GO:0046872">
    <property type="term" value="F:metal ion binding"/>
    <property type="evidence" value="ECO:0007669"/>
    <property type="project" value="UniProtKB-KW"/>
</dbReference>
<evidence type="ECO:0000256" key="2">
    <source>
        <dbReference type="ARBA" id="ARBA00022723"/>
    </source>
</evidence>
<comment type="cofactor">
    <cofactor evidence="1">
        <name>Zn(2+)</name>
        <dbReference type="ChEBI" id="CHEBI:29105"/>
    </cofactor>
</comment>
<dbReference type="GO" id="GO:0009231">
    <property type="term" value="P:riboflavin biosynthetic process"/>
    <property type="evidence" value="ECO:0007669"/>
    <property type="project" value="TreeGrafter"/>
</dbReference>
<keyword evidence="3" id="KW-0378">Hydrolase</keyword>
<dbReference type="Pfam" id="PF02633">
    <property type="entry name" value="Creatininase"/>
    <property type="match status" value="1"/>
</dbReference>
<dbReference type="PANTHER" id="PTHR35005">
    <property type="entry name" value="3-DEHYDRO-SCYLLO-INOSOSE HYDROLASE"/>
    <property type="match status" value="1"/>
</dbReference>
<organism evidence="6 7">
    <name type="scientific">Rubrobacter xylanophilus (strain DSM 9941 / JCM 11954 / NBRC 16129 / PRD-1)</name>
    <dbReference type="NCBI Taxonomy" id="266117"/>
    <lineage>
        <taxon>Bacteria</taxon>
        <taxon>Bacillati</taxon>
        <taxon>Actinomycetota</taxon>
        <taxon>Rubrobacteria</taxon>
        <taxon>Rubrobacterales</taxon>
        <taxon>Rubrobacteraceae</taxon>
        <taxon>Rubrobacter</taxon>
    </lineage>
</organism>
<keyword evidence="4" id="KW-0862">Zinc</keyword>
<dbReference type="KEGG" id="rxy:Rxyl_3038"/>
<comment type="similarity">
    <text evidence="5">Belongs to the creatininase superfamily.</text>
</comment>
<dbReference type="GO" id="GO:0016811">
    <property type="term" value="F:hydrolase activity, acting on carbon-nitrogen (but not peptide) bonds, in linear amides"/>
    <property type="evidence" value="ECO:0007669"/>
    <property type="project" value="TreeGrafter"/>
</dbReference>
<gene>
    <name evidence="6" type="ordered locus">Rxyl_3038</name>
</gene>
<evidence type="ECO:0000313" key="6">
    <source>
        <dbReference type="EMBL" id="ABG05947.1"/>
    </source>
</evidence>
<dbReference type="PhylomeDB" id="Q1ARN1"/>
<proteinExistence type="inferred from homology"/>
<dbReference type="STRING" id="266117.Rxyl_3038"/>
<dbReference type="InterPro" id="IPR003785">
    <property type="entry name" value="Creatininase/forma_Hydrolase"/>
</dbReference>